<evidence type="ECO:0000259" key="1">
    <source>
        <dbReference type="Pfam" id="PF11721"/>
    </source>
</evidence>
<gene>
    <name evidence="2" type="ORF">ODALV1_LOCUS17828</name>
</gene>
<keyword evidence="3" id="KW-1185">Reference proteome</keyword>
<dbReference type="Gene3D" id="2.60.120.430">
    <property type="entry name" value="Galactose-binding lectin"/>
    <property type="match status" value="1"/>
</dbReference>
<comment type="caution">
    <text evidence="2">The sequence shown here is derived from an EMBL/GenBank/DDBJ whole genome shotgun (WGS) entry which is preliminary data.</text>
</comment>
<reference evidence="2 3" key="1">
    <citation type="submission" date="2024-08" db="EMBL/GenBank/DDBJ databases">
        <authorList>
            <person name="Cucini C."/>
            <person name="Frati F."/>
        </authorList>
    </citation>
    <scope>NUCLEOTIDE SEQUENCE [LARGE SCALE GENOMIC DNA]</scope>
</reference>
<dbReference type="Proteomes" id="UP001642540">
    <property type="component" value="Unassembled WGS sequence"/>
</dbReference>
<proteinExistence type="predicted"/>
<dbReference type="InterPro" id="IPR021720">
    <property type="entry name" value="Malectin_dom"/>
</dbReference>
<protein>
    <recommendedName>
        <fullName evidence="1">Malectin domain-containing protein</fullName>
    </recommendedName>
</protein>
<sequence>MNPPALQLLTIIIVVQNPARSSRWHKNALRTGVWKLPQTSFQTLIGARMRKQIKTPKYVELETASTAALINYATLEKNTIVSTGRITVTPYVTMSIYVDHEFNQCFGRKGKGVTGFNYCGETVIANGIEFQGVSFRNYNCLPRNLVKSNCVGTPEEQRLFENEVYTFPQLDFEYDIPEDADYQIVLYFCDARADLRRMDVSLNDNFVKLIEFKQQQATPPVSKVFISTIDFTVQDGVTSLTIASINVLDAPISNGKIKISLRTKFGPGRATPVLSAAYIMKLT</sequence>
<dbReference type="EMBL" id="CAXLJM020000055">
    <property type="protein sequence ID" value="CAL8117728.1"/>
    <property type="molecule type" value="Genomic_DNA"/>
</dbReference>
<name>A0ABP1R1U4_9HEXA</name>
<feature type="domain" description="Malectin" evidence="1">
    <location>
        <begin position="133"/>
        <end position="245"/>
    </location>
</feature>
<evidence type="ECO:0000313" key="3">
    <source>
        <dbReference type="Proteomes" id="UP001642540"/>
    </source>
</evidence>
<organism evidence="2 3">
    <name type="scientific">Orchesella dallaii</name>
    <dbReference type="NCBI Taxonomy" id="48710"/>
    <lineage>
        <taxon>Eukaryota</taxon>
        <taxon>Metazoa</taxon>
        <taxon>Ecdysozoa</taxon>
        <taxon>Arthropoda</taxon>
        <taxon>Hexapoda</taxon>
        <taxon>Collembola</taxon>
        <taxon>Entomobryomorpha</taxon>
        <taxon>Entomobryoidea</taxon>
        <taxon>Orchesellidae</taxon>
        <taxon>Orchesellinae</taxon>
        <taxon>Orchesella</taxon>
    </lineage>
</organism>
<dbReference type="Pfam" id="PF11721">
    <property type="entry name" value="Malectin"/>
    <property type="match status" value="1"/>
</dbReference>
<accession>A0ABP1R1U4</accession>
<evidence type="ECO:0000313" key="2">
    <source>
        <dbReference type="EMBL" id="CAL8117728.1"/>
    </source>
</evidence>